<keyword evidence="2" id="KW-0540">Nuclease</keyword>
<dbReference type="GO" id="GO:0004519">
    <property type="term" value="F:endonuclease activity"/>
    <property type="evidence" value="ECO:0007669"/>
    <property type="project" value="UniProtKB-KW"/>
</dbReference>
<dbReference type="AlphaFoldDB" id="A0A2T1DMG1"/>
<dbReference type="InterPro" id="IPR002711">
    <property type="entry name" value="HNH"/>
</dbReference>
<reference evidence="2 3" key="1">
    <citation type="submission" date="2018-02" db="EMBL/GenBank/DDBJ databases">
        <authorList>
            <person name="Cohen D.B."/>
            <person name="Kent A.D."/>
        </authorList>
    </citation>
    <scope>NUCLEOTIDE SEQUENCE [LARGE SCALE GENOMIC DNA]</scope>
    <source>
        <strain evidence="2 3">ULC007</strain>
    </source>
</reference>
<dbReference type="RefSeq" id="WP_073069453.1">
    <property type="nucleotide sequence ID" value="NZ_MPPI01000002.1"/>
</dbReference>
<proteinExistence type="predicted"/>
<feature type="domain" description="HNH nuclease" evidence="1">
    <location>
        <begin position="9"/>
        <end position="64"/>
    </location>
</feature>
<dbReference type="OrthoDB" id="514018at2"/>
<dbReference type="PANTHER" id="PTHR33877:SF1">
    <property type="entry name" value="TYPE IV METHYL-DIRECTED RESTRICTION ENZYME ECOKMCRA"/>
    <property type="match status" value="1"/>
</dbReference>
<dbReference type="InterPro" id="IPR003615">
    <property type="entry name" value="HNH_nuc"/>
</dbReference>
<keyword evidence="3" id="KW-1185">Reference proteome</keyword>
<dbReference type="SMART" id="SM00507">
    <property type="entry name" value="HNHc"/>
    <property type="match status" value="1"/>
</dbReference>
<comment type="caution">
    <text evidence="2">The sequence shown here is derived from an EMBL/GenBank/DDBJ whole genome shotgun (WGS) entry which is preliminary data.</text>
</comment>
<dbReference type="EMBL" id="PVWG01000002">
    <property type="protein sequence ID" value="PSB21604.1"/>
    <property type="molecule type" value="Genomic_DNA"/>
</dbReference>
<dbReference type="Pfam" id="PF01844">
    <property type="entry name" value="HNH"/>
    <property type="match status" value="1"/>
</dbReference>
<accession>A0A2T1DMG1</accession>
<dbReference type="GO" id="GO:0003676">
    <property type="term" value="F:nucleic acid binding"/>
    <property type="evidence" value="ECO:0007669"/>
    <property type="project" value="InterPro"/>
</dbReference>
<sequence>MSKTPIPAAIRRLVEERAGYRCELCLVPIDITFFPHEVDHIIAEKHQGKTEPENLALVCWRCNRHKGSDLGSFDPVTRRFCFLFNPRTQIWSEHFTLQNHEIIGTTPEGRTTASLLQLNTNQRKTERQRFMPSPET</sequence>
<dbReference type="PANTHER" id="PTHR33877">
    <property type="entry name" value="SLL1193 PROTEIN"/>
    <property type="match status" value="1"/>
</dbReference>
<name>A0A2T1DMG1_9CYAN</name>
<keyword evidence="2" id="KW-0255">Endonuclease</keyword>
<dbReference type="GO" id="GO:0008270">
    <property type="term" value="F:zinc ion binding"/>
    <property type="evidence" value="ECO:0007669"/>
    <property type="project" value="InterPro"/>
</dbReference>
<evidence type="ECO:0000313" key="2">
    <source>
        <dbReference type="EMBL" id="PSB21604.1"/>
    </source>
</evidence>
<dbReference type="InterPro" id="IPR052892">
    <property type="entry name" value="NA-targeting_endonuclease"/>
</dbReference>
<dbReference type="Gene3D" id="1.10.30.50">
    <property type="match status" value="1"/>
</dbReference>
<dbReference type="CDD" id="cd00085">
    <property type="entry name" value="HNHc"/>
    <property type="match status" value="1"/>
</dbReference>
<evidence type="ECO:0000313" key="3">
    <source>
        <dbReference type="Proteomes" id="UP000238634"/>
    </source>
</evidence>
<gene>
    <name evidence="2" type="ORF">C7B65_03195</name>
</gene>
<dbReference type="STRING" id="1920490.GCA_001895925_01625"/>
<organism evidence="2 3">
    <name type="scientific">Phormidesmis priestleyi ULC007</name>
    <dbReference type="NCBI Taxonomy" id="1920490"/>
    <lineage>
        <taxon>Bacteria</taxon>
        <taxon>Bacillati</taxon>
        <taxon>Cyanobacteriota</taxon>
        <taxon>Cyanophyceae</taxon>
        <taxon>Leptolyngbyales</taxon>
        <taxon>Leptolyngbyaceae</taxon>
        <taxon>Phormidesmis</taxon>
    </lineage>
</organism>
<evidence type="ECO:0000259" key="1">
    <source>
        <dbReference type="SMART" id="SM00507"/>
    </source>
</evidence>
<keyword evidence="2" id="KW-0378">Hydrolase</keyword>
<protein>
    <submittedName>
        <fullName evidence="2">HNH endonuclease</fullName>
    </submittedName>
</protein>
<dbReference type="Proteomes" id="UP000238634">
    <property type="component" value="Unassembled WGS sequence"/>
</dbReference>
<reference evidence="2 3" key="2">
    <citation type="submission" date="2018-03" db="EMBL/GenBank/DDBJ databases">
        <title>The ancient ancestry and fast evolution of plastids.</title>
        <authorList>
            <person name="Moore K.R."/>
            <person name="Magnabosco C."/>
            <person name="Momper L."/>
            <person name="Gold D.A."/>
            <person name="Bosak T."/>
            <person name="Fournier G.P."/>
        </authorList>
    </citation>
    <scope>NUCLEOTIDE SEQUENCE [LARGE SCALE GENOMIC DNA]</scope>
    <source>
        <strain evidence="2 3">ULC007</strain>
    </source>
</reference>